<accession>A0A9J6AMK3</accession>
<dbReference type="InterPro" id="IPR020556">
    <property type="entry name" value="Amidase_CS"/>
</dbReference>
<protein>
    <recommendedName>
        <fullName evidence="3">Amidase domain-containing protein</fullName>
    </recommendedName>
</protein>
<comment type="caution">
    <text evidence="4">The sequence shown here is derived from an EMBL/GenBank/DDBJ whole genome shotgun (WGS) entry which is preliminary data.</text>
</comment>
<comment type="similarity">
    <text evidence="1">Belongs to the amidase family.</text>
</comment>
<dbReference type="PROSITE" id="PS00571">
    <property type="entry name" value="AMIDASES"/>
    <property type="match status" value="1"/>
</dbReference>
<dbReference type="Pfam" id="PF01425">
    <property type="entry name" value="Amidase"/>
    <property type="match status" value="1"/>
</dbReference>
<evidence type="ECO:0000259" key="3">
    <source>
        <dbReference type="Pfam" id="PF01425"/>
    </source>
</evidence>
<dbReference type="GO" id="GO:0016020">
    <property type="term" value="C:membrane"/>
    <property type="evidence" value="ECO:0007669"/>
    <property type="project" value="TreeGrafter"/>
</dbReference>
<dbReference type="PANTHER" id="PTHR11895:SF165">
    <property type="entry name" value="FATTY ACID AMIDE HYDROLASE-LIKE"/>
    <property type="match status" value="1"/>
</dbReference>
<dbReference type="EMBL" id="JACXVP010000002">
    <property type="protein sequence ID" value="KAG5625338.1"/>
    <property type="molecule type" value="Genomic_DNA"/>
</dbReference>
<evidence type="ECO:0000313" key="5">
    <source>
        <dbReference type="Proteomes" id="UP000824120"/>
    </source>
</evidence>
<dbReference type="Gene3D" id="3.90.1300.10">
    <property type="entry name" value="Amidase signature (AS) domain"/>
    <property type="match status" value="1"/>
</dbReference>
<dbReference type="Proteomes" id="UP000824120">
    <property type="component" value="Chromosome 2"/>
</dbReference>
<dbReference type="CDD" id="cd09076">
    <property type="entry name" value="L1-EN"/>
    <property type="match status" value="1"/>
</dbReference>
<reference evidence="4 5" key="1">
    <citation type="submission" date="2020-09" db="EMBL/GenBank/DDBJ databases">
        <title>De no assembly of potato wild relative species, Solanum commersonii.</title>
        <authorList>
            <person name="Cho K."/>
        </authorList>
    </citation>
    <scope>NUCLEOTIDE SEQUENCE [LARGE SCALE GENOMIC DNA]</scope>
    <source>
        <strain evidence="4">LZ3.2</strain>
        <tissue evidence="4">Leaf</tissue>
    </source>
</reference>
<dbReference type="InterPro" id="IPR000120">
    <property type="entry name" value="Amidase"/>
</dbReference>
<dbReference type="PANTHER" id="PTHR11895">
    <property type="entry name" value="TRANSAMIDASE"/>
    <property type="match status" value="1"/>
</dbReference>
<gene>
    <name evidence="4" type="ORF">H5410_010556</name>
</gene>
<proteinExistence type="inferred from homology"/>
<dbReference type="SUPFAM" id="SSF56219">
    <property type="entry name" value="DNase I-like"/>
    <property type="match status" value="1"/>
</dbReference>
<dbReference type="GO" id="GO:0070291">
    <property type="term" value="P:N-acylethanolamine metabolic process"/>
    <property type="evidence" value="ECO:0007669"/>
    <property type="project" value="TreeGrafter"/>
</dbReference>
<dbReference type="InterPro" id="IPR036691">
    <property type="entry name" value="Endo/exonu/phosph_ase_sf"/>
</dbReference>
<feature type="transmembrane region" description="Helical" evidence="2">
    <location>
        <begin position="33"/>
        <end position="55"/>
    </location>
</feature>
<keyword evidence="2" id="KW-1133">Transmembrane helix</keyword>
<evidence type="ECO:0000256" key="2">
    <source>
        <dbReference type="SAM" id="Phobius"/>
    </source>
</evidence>
<dbReference type="OrthoDB" id="421993at2759"/>
<dbReference type="InterPro" id="IPR036928">
    <property type="entry name" value="AS_sf"/>
</dbReference>
<evidence type="ECO:0000313" key="4">
    <source>
        <dbReference type="EMBL" id="KAG5625338.1"/>
    </source>
</evidence>
<dbReference type="GO" id="GO:0047412">
    <property type="term" value="F:N-(long-chain-acyl)ethanolamine deacylase activity"/>
    <property type="evidence" value="ECO:0007669"/>
    <property type="project" value="TreeGrafter"/>
</dbReference>
<dbReference type="InterPro" id="IPR023631">
    <property type="entry name" value="Amidase_dom"/>
</dbReference>
<dbReference type="Gene3D" id="3.60.10.10">
    <property type="entry name" value="Endonuclease/exonuclease/phosphatase"/>
    <property type="match status" value="1"/>
</dbReference>
<organism evidence="4 5">
    <name type="scientific">Solanum commersonii</name>
    <name type="common">Commerson's wild potato</name>
    <name type="synonym">Commerson's nightshade</name>
    <dbReference type="NCBI Taxonomy" id="4109"/>
    <lineage>
        <taxon>Eukaryota</taxon>
        <taxon>Viridiplantae</taxon>
        <taxon>Streptophyta</taxon>
        <taxon>Embryophyta</taxon>
        <taxon>Tracheophyta</taxon>
        <taxon>Spermatophyta</taxon>
        <taxon>Magnoliopsida</taxon>
        <taxon>eudicotyledons</taxon>
        <taxon>Gunneridae</taxon>
        <taxon>Pentapetalae</taxon>
        <taxon>asterids</taxon>
        <taxon>lamiids</taxon>
        <taxon>Solanales</taxon>
        <taxon>Solanaceae</taxon>
        <taxon>Solanoideae</taxon>
        <taxon>Solaneae</taxon>
        <taxon>Solanum</taxon>
    </lineage>
</organism>
<keyword evidence="2" id="KW-0472">Membrane</keyword>
<keyword evidence="5" id="KW-1185">Reference proteome</keyword>
<keyword evidence="2" id="KW-0812">Transmembrane</keyword>
<evidence type="ECO:0000256" key="1">
    <source>
        <dbReference type="ARBA" id="ARBA00009199"/>
    </source>
</evidence>
<dbReference type="SUPFAM" id="SSF75304">
    <property type="entry name" value="Amidase signature (AS) enzymes"/>
    <property type="match status" value="1"/>
</dbReference>
<feature type="domain" description="Amidase" evidence="3">
    <location>
        <begin position="182"/>
        <end position="616"/>
    </location>
</feature>
<sequence>MEKKLVKLPATEVDMTATKYTPQRVQAPHLTGFWLKLFVMLIEAPIIGSMILILLKNKNRITEILKNTVIPEAPMFRPEFPPKESEPDVFCLEEDGKPEERVELALQCLPDYNPGCIWMTDPTAPFRYWKIRDYAYAYKSKLTTPSQASHCFPNFHAVNINVAEHFISAIEESNNKNPLAPLLISYDPDEVKRQADASTQRFKEGSELSILDGIFIAVKDDIDCYPYPSKGGTTWFHELRQVKKDAVCVSRLRNCGAVLVGKTNMHELALGTTGNSANFGTTRNPHAPDRYTGGSSSGSAAIVACGLCSAALGTDGGGSVRIPSSLCGVVGLKTTYGRTDMKGLLYHSGTVAIVGPITATVEDAILVYAAILGSSPAERVSLKPGLPCLPNLSSYENWCSTGSLRLGKYTEWFNDVFSTEISDKCEDILNQLSEKHGCKTIEIVIPELHEMFIAHVVSIGSEALSQLNPYLEDGYVSLTEQLPLYIMICSSSDFRKLARLTYDSRINLALFRTYSASDYIAAQCLRRRLMHFYMEIFKKVDIIVTPTTALTAPIISPTALTVGETNMRVSGSLMRFVLAGNLLGFPAISVPVGYDKQGLPIGMQLIGRPWCEASILRLAAAIEETCAGPKKKPVQFYDILKGNLILYIRFSVFLVDLVPDGGIESCLRLRPRKRESRGKWVTGPHNLRVGLWNIGSLTGKFIELVKILKKRKINIACVQETRWVGAKARVVDGFKLWYSGGSRDRNKVGILVDGDLRELMMVKLVIGGCTLSVISAYAPQVGLDEEAKKLFYEDLDEVVRGIPNTEKIVIGGDFNGHIRATSNGFDDVHGGFGFGERNGGGTSLLDFAKSFELVIANLCFPKKENHLVTFRSSVAKTQIDYFLLRKGDKGLFKDCKVIPSENLTTQYKLLRARRKKIASDRPRIKWGGLTLALSREIGEKLIGMGAWSRSGDADAIRNKTASCIREVASKVLGVSRVQGKVEAKKAAYTEWVECVDEEVKRALKKVYKTTKTEAKLTVTKAKTTTFEHLYDELGDKVKCIKDEEGKILVDEIFIKQRWRRYFHKLLNEKGGGDIVLNDLAHSKGLWDFGYCRCFRIEEVIRAISRMKAGKKRPGPDKIPVDFGRSGQSRYRVINQAGYQIAKPYYEDPGESGGDEESVWIHAGRSTTKPFILSLRPVEKYRERKRDLHMVFIDLEKPMTKYRNVLGGAWRLENGGGDSEHFLVEIGVHRGSVLSPFLFALVMNELTRSIQASILIDEMRGRVNARLEVWRQALESKGFRLSRTKTKYLRCKFSDVVEETDVKVRLATQIIPKRESFKYLGFVIQGSGDIDDDVTHRIGVAWMKLRLASGVLCDKKILSRLKGNVGERIRPKMHAEMRMLRWMCGHTRAIRLGARLSGEGGSGLCGGQVREARPRWFGHVKRRSALTVRGLVVEGTWRGRGRPKKYWGKVIRQDLAQLYLTEDMTLDRKE</sequence>
<name>A0A9J6AMK3_SOLCO</name>